<name>A0A9X9S1Y3_METOG</name>
<evidence type="ECO:0000256" key="1">
    <source>
        <dbReference type="SAM" id="Phobius"/>
    </source>
</evidence>
<keyword evidence="1" id="KW-0472">Membrane</keyword>
<dbReference type="KEGG" id="mou:OU421_07870"/>
<keyword evidence="1" id="KW-1133">Transmembrane helix</keyword>
<gene>
    <name evidence="2" type="ORF">OU421_07870</name>
</gene>
<dbReference type="EMBL" id="CP113361">
    <property type="protein sequence ID" value="WAI00349.1"/>
    <property type="molecule type" value="Genomic_DNA"/>
</dbReference>
<dbReference type="InterPro" id="IPR036374">
    <property type="entry name" value="OxRdtase_Mopterin-bd_sf"/>
</dbReference>
<dbReference type="RefSeq" id="WP_268185524.1">
    <property type="nucleotide sequence ID" value="NZ_CP113361.1"/>
</dbReference>
<keyword evidence="3" id="KW-1185">Reference proteome</keyword>
<dbReference type="Proteomes" id="UP001163096">
    <property type="component" value="Chromosome"/>
</dbReference>
<feature type="transmembrane region" description="Helical" evidence="1">
    <location>
        <begin position="2305"/>
        <end position="2324"/>
    </location>
</feature>
<accession>A0A9X9S1Y3</accession>
<evidence type="ECO:0000313" key="3">
    <source>
        <dbReference type="Proteomes" id="UP001163096"/>
    </source>
</evidence>
<keyword evidence="1" id="KW-0812">Transmembrane</keyword>
<organism evidence="2 3">
    <name type="scientific">Methanogenium organophilum</name>
    <dbReference type="NCBI Taxonomy" id="2199"/>
    <lineage>
        <taxon>Archaea</taxon>
        <taxon>Methanobacteriati</taxon>
        <taxon>Methanobacteriota</taxon>
        <taxon>Stenosarchaea group</taxon>
        <taxon>Methanomicrobia</taxon>
        <taxon>Methanomicrobiales</taxon>
        <taxon>Methanomicrobiaceae</taxon>
        <taxon>Methanogenium</taxon>
    </lineage>
</organism>
<dbReference type="GeneID" id="76835010"/>
<protein>
    <recommendedName>
        <fullName evidence="4">DUF4430 domain-containing protein</fullName>
    </recommendedName>
</protein>
<dbReference type="SUPFAM" id="SSF56524">
    <property type="entry name" value="Oxidoreductase molybdopterin-binding domain"/>
    <property type="match status" value="4"/>
</dbReference>
<evidence type="ECO:0008006" key="4">
    <source>
        <dbReference type="Google" id="ProtNLM"/>
    </source>
</evidence>
<evidence type="ECO:0000313" key="2">
    <source>
        <dbReference type="EMBL" id="WAI00349.1"/>
    </source>
</evidence>
<proteinExistence type="predicted"/>
<sequence length="2327" mass="248950">MVDLVNKKGLPFLFALLLVLVVCAVPVTAAASTEVTVQKIAADGTTVLDERTISATEMEATLPIMGDGTTHYYGHGPTFNPDNLWDEAEEINWEDKDSGAVRGTDIKDLCDLVGGANAGETIQIGEWMGTYMGYSKTFPYENVYSPDARQGQIVLTWETNGDSVNDGSYSDGMRTVFFADTSSNPQGKHVYGTWDMHETLSEEYWHFFSSDGVDYPATTGLYVKWVNMIRIYSDDPAPVNVYDGSVTLPDGTFSWTDSKGDSYDISCQTPLGALDAAAESGEFTYEGTWKTNINGAVLDNVLSNGDWYNYTETHGWNYQLNGEYINYWSATDGISAKALSDGDTLVFYYGPQDDTTTENATALITIDVNIGGAGPVQVYDGSVTLPDGTFSWTDSKGDSYDISCQTPLGALDAAAESGEFTYEGTWKTNINGAVLDNVLSNGDWYNYTETHGWNYQLNGEYINYWSSTDGISAKALSDGDTLVFYYGPQDDTTIVNATALITIDVNIGGVGPVQVYDGSVTLADGSFSWTDSNGDSYDITCQTPLGALDAAAESGEFTYEGTWKTNINGAVLDNVLSDSTWFNYSDDDVGWNYQLNGEYINYWSPTDGISAKALSDGDTLVFYYGPQDDTTTENATALITIDVSIPGNTPTGAVDVLYEGSVELSDGTFTWDGHDIAEMTPHGALEGASDIAGFEYVGFWSGDKNTAAVDNIGSGDTWYNYTEIDGVQYAWNYQINGVYQYYWSDTTGISNNVIEDGDYVEFYYGPKESETLEDAEAVIRIWVNPEEPIGPVDVIYEGSVQLGDGTFTWDGHDISEMTPHGALEAASDIAGFEYVGFWSGDKNTAAVDNIGSGDTWYNYTEIDGVQYAWNYQLNGVYQYYWSDTTGISNNVIENGDYVEFYYGPKSDETTDNATAVIRMRVSDGSGPTPGEDWEITVINGDCTFTVDKAYFESGVACGHVASYTDDDGTWAGMPLYFLVGLVDDDVEHGPGAFNRELAAAGYSVEVTASDGYSINFESTDIADNDNIFAANTLNGAELPATIGDNKTCWPLRMSGSEVVAGKLVGGIATIELIGVPEPSAGWELGVNGIISDKVTEAEFNDFCMHAVTWTDGNGDVWEGVPLWVIAAVSDNYESTTHWTFDDAAAAEGYTVRITAGDGFNKTFASADMARSDDYILASVCNDEPLSREGNPSPYPLRLVGPAVWNNDSGSFTGSAISNITTIDLVELIPPEPAEGSWNLLTKGIITSVITEEFFEQALVCHHTQTWMNEETGELWSGIPLWILAGWVDDRTPHGSDGFNDAVALAGYTVIVTAEDGYSKSLPSSLIARNNNLIVANTLNGSPLEDSFPLRLVGPDLPEASFGVGNIAKIELTDFCEPEGSIPLTIVKYADDGVTELANVTVTWDWMADNMPVYGDGVTEYKFEGLCFPPNDPWDMNETYPGGFKISEKIKGTSIRELCELAGGMDSGTEIKFVATDGWTSKLSYDVIYEPADCVGEPVLAWYSTDWGGPMPAYSDGFRIFFITDDAIFGQRDMYEGIPFQYWHYNSGLPSCAGLSAKLVTRIELTTYADPMWNLTALGAIPAELSKGFFEGAMGCTMSGNHKATYTDTSGNTWEGMPLWLICGYVDDDNPHVGKSYNETLAEEGYDIHIIAEDGFETVIDSRNTIKNNNYIIANTLNGQLMRPDDGNGWPLRLVGPNVTAHYDGVKGVRNIVKIILDLPYAPDMYSGTVTAEWGDIAAGAPVQAFIGSIAAGTGVMADTNVYATEGVPFAVTGTQYLVGEPITFIVDGVEALEHPTFMGAQTVALDLTFPIGSLPVGEEDCDGVPPCVEVVDENVTVDLTGGNVDVDGSNIAIFPAGNGWESMLIETSGVTENATAATGGVTGVVATGIPVSGIIPEVGNVTAGFMVNLTGMPGNNASITSMISKEPSSEMLSYFQIAASEEGVGITDVAYTLNIQKSGITNGGDITSAVIRMAVTPEWVNAHGGMNAIRIIRHGEEGLTEVLETVFAGYDVDGLMIFAADSPNGLSLFGMAAVATASYGDSDDSGWVPTTTPTPEITKPGTVPEYAIISSAVTFSTADGTKTFSIDRRVAEANDASVVIVGKDVQIRMPNGTLHIEATGISEDGNLISGDVTRVFYEANPVTATLNGIGGITGGITLDLLVVPTADDEMRIYLSGDVPASVKNGLKQAAISTGKIAGDVAFIMPLSFSTPIAGSATVTLTAPSLWVESSGGAGNVMVAGYRSDGTAVLLPTTGTSEGVFTAESPVLYDGYGLVAVSAAETEDVVTTPAPTATPDEATPTASGSIFTTLALICAVFGIAGYAAMKKR</sequence>
<reference evidence="2" key="1">
    <citation type="submission" date="2022-11" db="EMBL/GenBank/DDBJ databases">
        <title>Complete genome sequence of Methanogenium organophilum DSM 3596.</title>
        <authorList>
            <person name="Chen S.-C."/>
            <person name="Lai S.-J."/>
            <person name="You Y.-T."/>
        </authorList>
    </citation>
    <scope>NUCLEOTIDE SEQUENCE</scope>
    <source>
        <strain evidence="2">DSM 3596</strain>
    </source>
</reference>